<comment type="caution">
    <text evidence="1">The sequence shown here is derived from an EMBL/GenBank/DDBJ whole genome shotgun (WGS) entry which is preliminary data.</text>
</comment>
<accession>A0A2T4CWD8</accession>
<organism evidence="1">
    <name type="scientific">Pseudidiomarina aestuarii</name>
    <dbReference type="NCBI Taxonomy" id="624146"/>
    <lineage>
        <taxon>Bacteria</taxon>
        <taxon>Pseudomonadati</taxon>
        <taxon>Pseudomonadota</taxon>
        <taxon>Gammaproteobacteria</taxon>
        <taxon>Alteromonadales</taxon>
        <taxon>Idiomarinaceae</taxon>
        <taxon>Pseudidiomarina</taxon>
    </lineage>
</organism>
<reference evidence="1" key="1">
    <citation type="submission" date="2018-03" db="EMBL/GenBank/DDBJ databases">
        <title>Cross-interface Injection: A General Nanoliter Liquid Handling Method Applied to Single Cells Genome Amplification Automated Nanoliter Liquid Handling Applied to Single Cell Multiple Displacement Amplification.</title>
        <authorList>
            <person name="Yun J."/>
            <person name="Xu P."/>
            <person name="Xu J."/>
            <person name="Dai X."/>
            <person name="Wang Y."/>
            <person name="Zheng X."/>
            <person name="Cao C."/>
            <person name="Yi Q."/>
            <person name="Zhu Y."/>
            <person name="Wang L."/>
            <person name="Dong Z."/>
            <person name="Huang Y."/>
            <person name="Huang L."/>
            <person name="Du W."/>
        </authorList>
    </citation>
    <scope>NUCLEOTIDE SEQUENCE [LARGE SCALE GENOMIC DNA]</scope>
    <source>
        <strain evidence="1">Z-D3-2</strain>
    </source>
</reference>
<dbReference type="AlphaFoldDB" id="A0A2T4CWD8"/>
<protein>
    <submittedName>
        <fullName evidence="1">Uncharacterized protein</fullName>
    </submittedName>
</protein>
<name>A0A2T4CWD8_9GAMM</name>
<gene>
    <name evidence="1" type="ORF">C9940_04615</name>
</gene>
<sequence length="78" mass="9077">MFSIRPVVDKLLDSYSQLLDCQSTSDKKITTMFNKLAIFIYEKFPNEFGINFITILSNHLTNPKHQPHNPTSFMKVKL</sequence>
<dbReference type="EMBL" id="PYVN01000065">
    <property type="protein sequence ID" value="PTB85887.1"/>
    <property type="molecule type" value="Genomic_DNA"/>
</dbReference>
<evidence type="ECO:0000313" key="1">
    <source>
        <dbReference type="EMBL" id="PTB85887.1"/>
    </source>
</evidence>
<proteinExistence type="predicted"/>